<dbReference type="EMBL" id="ML179693">
    <property type="protein sequence ID" value="THU83003.1"/>
    <property type="molecule type" value="Genomic_DNA"/>
</dbReference>
<evidence type="ECO:0000259" key="1">
    <source>
        <dbReference type="Pfam" id="PF14214"/>
    </source>
</evidence>
<evidence type="ECO:0000313" key="3">
    <source>
        <dbReference type="Proteomes" id="UP000297245"/>
    </source>
</evidence>
<name>A0A4S8L3Y2_DENBC</name>
<dbReference type="Proteomes" id="UP000297245">
    <property type="component" value="Unassembled WGS sequence"/>
</dbReference>
<dbReference type="OrthoDB" id="432234at2759"/>
<dbReference type="AlphaFoldDB" id="A0A4S8L3Y2"/>
<accession>A0A4S8L3Y2</accession>
<organism evidence="2 3">
    <name type="scientific">Dendrothele bispora (strain CBS 962.96)</name>
    <dbReference type="NCBI Taxonomy" id="1314807"/>
    <lineage>
        <taxon>Eukaryota</taxon>
        <taxon>Fungi</taxon>
        <taxon>Dikarya</taxon>
        <taxon>Basidiomycota</taxon>
        <taxon>Agaricomycotina</taxon>
        <taxon>Agaricomycetes</taxon>
        <taxon>Agaricomycetidae</taxon>
        <taxon>Agaricales</taxon>
        <taxon>Agaricales incertae sedis</taxon>
        <taxon>Dendrothele</taxon>
    </lineage>
</organism>
<dbReference type="Pfam" id="PF14214">
    <property type="entry name" value="Helitron_like_N"/>
    <property type="match status" value="1"/>
</dbReference>
<dbReference type="InterPro" id="IPR025476">
    <property type="entry name" value="Helitron_helicase-like"/>
</dbReference>
<sequence length="289" mass="33138">MKNDEDPSLPDLALHYGYHFVPEYNNPDLICGMFPTLFPLGIGGFEDPERKPSVSFESQSNYYLDLHDRRFHYHHSLFRRAQHLQVHFTTSSKRYNSVASSFASLSSETLKNLALRIEKEKYCSTLSEEEKIGFHLLKQVNTVAARIPGSQSAKVHIRNEIRSYFGYFGLPHLFFTFNPCAVHSPIFQVIYGDNSVDLNSLYPKLVPRIERAYRLAHDPVAGADFFDFCFKTAFQYLLGWDFKTGRSTDKGGIFGKLRAFYGTVELTEHGEFHVSHAVKALLYLLISMI</sequence>
<evidence type="ECO:0000313" key="2">
    <source>
        <dbReference type="EMBL" id="THU83003.1"/>
    </source>
</evidence>
<protein>
    <recommendedName>
        <fullName evidence="1">Helitron helicase-like domain-containing protein</fullName>
    </recommendedName>
</protein>
<proteinExistence type="predicted"/>
<reference evidence="2 3" key="1">
    <citation type="journal article" date="2019" name="Nat. Ecol. Evol.">
        <title>Megaphylogeny resolves global patterns of mushroom evolution.</title>
        <authorList>
            <person name="Varga T."/>
            <person name="Krizsan K."/>
            <person name="Foldi C."/>
            <person name="Dima B."/>
            <person name="Sanchez-Garcia M."/>
            <person name="Sanchez-Ramirez S."/>
            <person name="Szollosi G.J."/>
            <person name="Szarkandi J.G."/>
            <person name="Papp V."/>
            <person name="Albert L."/>
            <person name="Andreopoulos W."/>
            <person name="Angelini C."/>
            <person name="Antonin V."/>
            <person name="Barry K.W."/>
            <person name="Bougher N.L."/>
            <person name="Buchanan P."/>
            <person name="Buyck B."/>
            <person name="Bense V."/>
            <person name="Catcheside P."/>
            <person name="Chovatia M."/>
            <person name="Cooper J."/>
            <person name="Damon W."/>
            <person name="Desjardin D."/>
            <person name="Finy P."/>
            <person name="Geml J."/>
            <person name="Haridas S."/>
            <person name="Hughes K."/>
            <person name="Justo A."/>
            <person name="Karasinski D."/>
            <person name="Kautmanova I."/>
            <person name="Kiss B."/>
            <person name="Kocsube S."/>
            <person name="Kotiranta H."/>
            <person name="LaButti K.M."/>
            <person name="Lechner B.E."/>
            <person name="Liimatainen K."/>
            <person name="Lipzen A."/>
            <person name="Lukacs Z."/>
            <person name="Mihaltcheva S."/>
            <person name="Morgado L.N."/>
            <person name="Niskanen T."/>
            <person name="Noordeloos M.E."/>
            <person name="Ohm R.A."/>
            <person name="Ortiz-Santana B."/>
            <person name="Ovrebo C."/>
            <person name="Racz N."/>
            <person name="Riley R."/>
            <person name="Savchenko A."/>
            <person name="Shiryaev A."/>
            <person name="Soop K."/>
            <person name="Spirin V."/>
            <person name="Szebenyi C."/>
            <person name="Tomsovsky M."/>
            <person name="Tulloss R.E."/>
            <person name="Uehling J."/>
            <person name="Grigoriev I.V."/>
            <person name="Vagvolgyi C."/>
            <person name="Papp T."/>
            <person name="Martin F.M."/>
            <person name="Miettinen O."/>
            <person name="Hibbett D.S."/>
            <person name="Nagy L.G."/>
        </authorList>
    </citation>
    <scope>NUCLEOTIDE SEQUENCE [LARGE SCALE GENOMIC DNA]</scope>
    <source>
        <strain evidence="2 3">CBS 962.96</strain>
    </source>
</reference>
<gene>
    <name evidence="2" type="ORF">K435DRAFT_823066</name>
</gene>
<feature type="domain" description="Helitron helicase-like" evidence="1">
    <location>
        <begin position="65"/>
        <end position="274"/>
    </location>
</feature>
<keyword evidence="3" id="KW-1185">Reference proteome</keyword>